<feature type="transmembrane region" description="Helical" evidence="8">
    <location>
        <begin position="233"/>
        <end position="250"/>
    </location>
</feature>
<feature type="transmembrane region" description="Helical" evidence="8">
    <location>
        <begin position="139"/>
        <end position="168"/>
    </location>
</feature>
<evidence type="ECO:0000256" key="5">
    <source>
        <dbReference type="ARBA" id="ARBA00022692"/>
    </source>
</evidence>
<feature type="transmembrane region" description="Helical" evidence="8">
    <location>
        <begin position="180"/>
        <end position="200"/>
    </location>
</feature>
<evidence type="ECO:0000256" key="2">
    <source>
        <dbReference type="ARBA" id="ARBA00009142"/>
    </source>
</evidence>
<organism evidence="9 10">
    <name type="scientific">Thermotoga neapolitana (strain ATCC 49049 / DSM 4359 / NBRC 107923 / NS-E)</name>
    <dbReference type="NCBI Taxonomy" id="309803"/>
    <lineage>
        <taxon>Bacteria</taxon>
        <taxon>Thermotogati</taxon>
        <taxon>Thermotogota</taxon>
        <taxon>Thermotogae</taxon>
        <taxon>Thermotogales</taxon>
        <taxon>Thermotogaceae</taxon>
        <taxon>Thermotoga</taxon>
    </lineage>
</organism>
<name>B9KBT7_THENN</name>
<gene>
    <name evidence="9" type="ordered locus">CTN_0307</name>
</gene>
<keyword evidence="4 8" id="KW-1003">Cell membrane</keyword>
<feature type="transmembrane region" description="Helical" evidence="8">
    <location>
        <begin position="39"/>
        <end position="60"/>
    </location>
</feature>
<feature type="transmembrane region" description="Helical" evidence="8">
    <location>
        <begin position="80"/>
        <end position="99"/>
    </location>
</feature>
<dbReference type="GO" id="GO:0005886">
    <property type="term" value="C:plasma membrane"/>
    <property type="evidence" value="ECO:0007669"/>
    <property type="project" value="UniProtKB-SubCell"/>
</dbReference>
<dbReference type="AlphaFoldDB" id="B9KBT7"/>
<dbReference type="HOGENOM" id="CLU_045498_2_3_0"/>
<dbReference type="Proteomes" id="UP000000445">
    <property type="component" value="Chromosome"/>
</dbReference>
<accession>B9KBT7</accession>
<sequence length="251" mass="27424">MIHQKRRCLTVLFLAFLGGILAGFLNVMAGGGSMITLPILTALGLGIDVANGTNRIAIILQNLVAIERFRSKNVLKAKEALLVSIPTIAGALVGSSVAVQIEKEVLQRIVGVIFLVMAFSLVWKPKIWVEDREVKRNWILIYIVFFLIGIYGGFIQAGVGFLLIPAIALLLGYELVKTNAVKVFIVASYNLVSLIIFFLNGKVNVPYGLVLAFGNMTGAWIAASFSVKKGARWVRWIVFAAVIVVGIRYVF</sequence>
<keyword evidence="5 8" id="KW-0812">Transmembrane</keyword>
<keyword evidence="7 8" id="KW-0472">Membrane</keyword>
<dbReference type="PANTHER" id="PTHR30269:SF0">
    <property type="entry name" value="MEMBRANE TRANSPORTER PROTEIN YFCA-RELATED"/>
    <property type="match status" value="1"/>
</dbReference>
<feature type="transmembrane region" description="Helical" evidence="8">
    <location>
        <begin position="207"/>
        <end position="227"/>
    </location>
</feature>
<evidence type="ECO:0000313" key="10">
    <source>
        <dbReference type="Proteomes" id="UP000000445"/>
    </source>
</evidence>
<evidence type="ECO:0000256" key="6">
    <source>
        <dbReference type="ARBA" id="ARBA00022989"/>
    </source>
</evidence>
<comment type="subcellular location">
    <subcellularLocation>
        <location evidence="1 8">Cell membrane</location>
        <topology evidence="1 8">Multi-pass membrane protein</topology>
    </subcellularLocation>
</comment>
<evidence type="ECO:0000256" key="7">
    <source>
        <dbReference type="ARBA" id="ARBA00023136"/>
    </source>
</evidence>
<dbReference type="Pfam" id="PF01925">
    <property type="entry name" value="TauE"/>
    <property type="match status" value="1"/>
</dbReference>
<dbReference type="InterPro" id="IPR002781">
    <property type="entry name" value="TM_pro_TauE-like"/>
</dbReference>
<protein>
    <recommendedName>
        <fullName evidence="8">Probable membrane transporter protein</fullName>
    </recommendedName>
</protein>
<evidence type="ECO:0000313" key="9">
    <source>
        <dbReference type="EMBL" id="ACM22483.1"/>
    </source>
</evidence>
<evidence type="ECO:0000256" key="8">
    <source>
        <dbReference type="RuleBase" id="RU363041"/>
    </source>
</evidence>
<evidence type="ECO:0000256" key="3">
    <source>
        <dbReference type="ARBA" id="ARBA00022448"/>
    </source>
</evidence>
<comment type="similarity">
    <text evidence="2 8">Belongs to the 4-toluene sulfonate uptake permease (TSUP) (TC 2.A.102) family.</text>
</comment>
<dbReference type="InterPro" id="IPR052017">
    <property type="entry name" value="TSUP"/>
</dbReference>
<proteinExistence type="inferred from homology"/>
<keyword evidence="10" id="KW-1185">Reference proteome</keyword>
<keyword evidence="3" id="KW-0813">Transport</keyword>
<dbReference type="EMBL" id="CP000916">
    <property type="protein sequence ID" value="ACM22483.1"/>
    <property type="molecule type" value="Genomic_DNA"/>
</dbReference>
<feature type="transmembrane region" description="Helical" evidence="8">
    <location>
        <begin position="105"/>
        <end position="123"/>
    </location>
</feature>
<evidence type="ECO:0000256" key="1">
    <source>
        <dbReference type="ARBA" id="ARBA00004651"/>
    </source>
</evidence>
<dbReference type="STRING" id="309803.CTN_0307"/>
<dbReference type="eggNOG" id="COG0730">
    <property type="taxonomic scope" value="Bacteria"/>
</dbReference>
<evidence type="ECO:0000256" key="4">
    <source>
        <dbReference type="ARBA" id="ARBA00022475"/>
    </source>
</evidence>
<reference evidence="9 10" key="1">
    <citation type="journal article" date="2009" name="Biosci. Biotechnol. Biochem.">
        <title>WeGAS: a web-based microbial genome annotation system.</title>
        <authorList>
            <person name="Lee D."/>
            <person name="Seo H."/>
            <person name="Park C."/>
            <person name="Park K."/>
        </authorList>
    </citation>
    <scope>NUCLEOTIDE SEQUENCE [LARGE SCALE GENOMIC DNA]</scope>
    <source>
        <strain evidence="10">ATCC 49049 / DSM 4359 / NBRC 107923 / NS-E</strain>
    </source>
</reference>
<dbReference type="KEGG" id="tna:CTN_0307"/>
<keyword evidence="6 8" id="KW-1133">Transmembrane helix</keyword>
<dbReference type="PANTHER" id="PTHR30269">
    <property type="entry name" value="TRANSMEMBRANE PROTEIN YFCA"/>
    <property type="match status" value="1"/>
</dbReference>